<dbReference type="KEGG" id="gom:D7316_02496"/>
<dbReference type="PANTHER" id="PTHR30055:SF234">
    <property type="entry name" value="HTH-TYPE TRANSCRIPTIONAL REGULATOR BETI"/>
    <property type="match status" value="1"/>
</dbReference>
<dbReference type="Proteomes" id="UP000271469">
    <property type="component" value="Chromosome"/>
</dbReference>
<protein>
    <recommendedName>
        <fullName evidence="5">HTH tetR-type domain-containing protein</fullName>
    </recommendedName>
</protein>
<dbReference type="SUPFAM" id="SSF48498">
    <property type="entry name" value="Tetracyclin repressor-like, C-terminal domain"/>
    <property type="match status" value="1"/>
</dbReference>
<evidence type="ECO:0000256" key="1">
    <source>
        <dbReference type="ARBA" id="ARBA00023015"/>
    </source>
</evidence>
<dbReference type="Gene3D" id="1.10.357.10">
    <property type="entry name" value="Tetracycline Repressor, domain 2"/>
    <property type="match status" value="1"/>
</dbReference>
<evidence type="ECO:0000313" key="6">
    <source>
        <dbReference type="EMBL" id="AZG45896.1"/>
    </source>
</evidence>
<proteinExistence type="predicted"/>
<dbReference type="OrthoDB" id="3469831at2"/>
<dbReference type="GO" id="GO:0000976">
    <property type="term" value="F:transcription cis-regulatory region binding"/>
    <property type="evidence" value="ECO:0007669"/>
    <property type="project" value="TreeGrafter"/>
</dbReference>
<feature type="domain" description="HTH tetR-type" evidence="5">
    <location>
        <begin position="34"/>
        <end position="95"/>
    </location>
</feature>
<accession>A0A3G8JLF3</accession>
<dbReference type="RefSeq" id="WP_124708498.1">
    <property type="nucleotide sequence ID" value="NZ_CP033972.1"/>
</dbReference>
<name>A0A3G8JLF3_9ACTN</name>
<dbReference type="Pfam" id="PF00440">
    <property type="entry name" value="TetR_N"/>
    <property type="match status" value="1"/>
</dbReference>
<dbReference type="AlphaFoldDB" id="A0A3G8JLF3"/>
<dbReference type="GO" id="GO:0003700">
    <property type="term" value="F:DNA-binding transcription factor activity"/>
    <property type="evidence" value="ECO:0007669"/>
    <property type="project" value="TreeGrafter"/>
</dbReference>
<keyword evidence="7" id="KW-1185">Reference proteome</keyword>
<feature type="DNA-binding region" description="H-T-H motif" evidence="4">
    <location>
        <begin position="58"/>
        <end position="77"/>
    </location>
</feature>
<keyword evidence="1" id="KW-0805">Transcription regulation</keyword>
<dbReference type="PANTHER" id="PTHR30055">
    <property type="entry name" value="HTH-TYPE TRANSCRIPTIONAL REGULATOR RUTR"/>
    <property type="match status" value="1"/>
</dbReference>
<dbReference type="EMBL" id="CP033972">
    <property type="protein sequence ID" value="AZG45896.1"/>
    <property type="molecule type" value="Genomic_DNA"/>
</dbReference>
<sequence length="236" mass="25913">MTDAVCVPGDVPPVIPGGRQLRRIPKPRRQASYDDEVKLLIRAAQAVMVRKGRTEQPRLAEIVREAGMSNQAFYRHFRSRDDVIVATYEQGLLAIHEYLEHQVRKAPDLESRLVAWIDGVLAQIRDPELSELSRAVIWNVEQIARTKSEIRPVGHERIAGLLGSVLADGGVVEPERTALFIHTLVMGLTTTYMTSGEPPTDQAHEHLLAFCLSGAIGSTPTPTAPAAACPDPSTDK</sequence>
<dbReference type="SUPFAM" id="SSF46689">
    <property type="entry name" value="Homeodomain-like"/>
    <property type="match status" value="1"/>
</dbReference>
<evidence type="ECO:0000256" key="2">
    <source>
        <dbReference type="ARBA" id="ARBA00023125"/>
    </source>
</evidence>
<dbReference type="InterPro" id="IPR036271">
    <property type="entry name" value="Tet_transcr_reg_TetR-rel_C_sf"/>
</dbReference>
<reference evidence="6 7" key="1">
    <citation type="submission" date="2018-11" db="EMBL/GenBank/DDBJ databases">
        <title>Gordonia insulae sp. nov., isolated from an island soil.</title>
        <authorList>
            <person name="Kim Y.S."/>
            <person name="Kim S.B."/>
        </authorList>
    </citation>
    <scope>NUCLEOTIDE SEQUENCE [LARGE SCALE GENOMIC DNA]</scope>
    <source>
        <strain evidence="6 7">MMS17-SY073</strain>
    </source>
</reference>
<evidence type="ECO:0000256" key="3">
    <source>
        <dbReference type="ARBA" id="ARBA00023163"/>
    </source>
</evidence>
<organism evidence="6 7">
    <name type="scientific">Gordonia insulae</name>
    <dbReference type="NCBI Taxonomy" id="2420509"/>
    <lineage>
        <taxon>Bacteria</taxon>
        <taxon>Bacillati</taxon>
        <taxon>Actinomycetota</taxon>
        <taxon>Actinomycetes</taxon>
        <taxon>Mycobacteriales</taxon>
        <taxon>Gordoniaceae</taxon>
        <taxon>Gordonia</taxon>
    </lineage>
</organism>
<dbReference type="InterPro" id="IPR050109">
    <property type="entry name" value="HTH-type_TetR-like_transc_reg"/>
</dbReference>
<keyword evidence="3" id="KW-0804">Transcription</keyword>
<evidence type="ECO:0000256" key="4">
    <source>
        <dbReference type="PROSITE-ProRule" id="PRU00335"/>
    </source>
</evidence>
<keyword evidence="2 4" id="KW-0238">DNA-binding</keyword>
<evidence type="ECO:0000313" key="7">
    <source>
        <dbReference type="Proteomes" id="UP000271469"/>
    </source>
</evidence>
<dbReference type="InterPro" id="IPR001647">
    <property type="entry name" value="HTH_TetR"/>
</dbReference>
<dbReference type="InterPro" id="IPR009057">
    <property type="entry name" value="Homeodomain-like_sf"/>
</dbReference>
<dbReference type="PROSITE" id="PS50977">
    <property type="entry name" value="HTH_TETR_2"/>
    <property type="match status" value="1"/>
</dbReference>
<evidence type="ECO:0000259" key="5">
    <source>
        <dbReference type="PROSITE" id="PS50977"/>
    </source>
</evidence>
<gene>
    <name evidence="6" type="ORF">D7316_02496</name>
</gene>